<protein>
    <submittedName>
        <fullName evidence="1">Glycosyltransferase family 4 protein</fullName>
        <ecNumber evidence="1">2.4.-.-</ecNumber>
    </submittedName>
</protein>
<evidence type="ECO:0000313" key="2">
    <source>
        <dbReference type="Proteomes" id="UP001226091"/>
    </source>
</evidence>
<sequence>MRIFHGTTEIAGQMGILSSALVDKGHHSLGYNTFHSYLGYKDFLVNTDEQFLEENQTKLIDEYDLFHFHYNTTMCREFSDLEKIHAKQKKMIMHHWGNDVRFHEQAKINNPYAYTGDSPPNETMHDRLTKVTAYISEAIVQDYEVYEYVKNYYKKVHVLPIAIDLKFFKPDFPSKDKKVPLILHAPTNPAFKGTEHVEAAIEKLKEKYEFTYKRIEKMNHDEVIALYKEADIIVDQILCGSYGLLSVESMALGKPVVTFIRPDLVATFPDQLPIVNANPDTVYDQVEQLLKNPELRESLGKQGRKYVESTHCKHVVVDKLLDIYSQIEKNN</sequence>
<evidence type="ECO:0000313" key="1">
    <source>
        <dbReference type="EMBL" id="WHZ55666.1"/>
    </source>
</evidence>
<keyword evidence="1" id="KW-0808">Transferase</keyword>
<organism evidence="1 2">
    <name type="scientific">Metabacillus hrfriensis</name>
    <dbReference type="NCBI Taxonomy" id="3048891"/>
    <lineage>
        <taxon>Bacteria</taxon>
        <taxon>Bacillati</taxon>
        <taxon>Bacillota</taxon>
        <taxon>Bacilli</taxon>
        <taxon>Bacillales</taxon>
        <taxon>Bacillaceae</taxon>
        <taxon>Metabacillus</taxon>
    </lineage>
</organism>
<name>A0ACD4R5E8_9BACI</name>
<dbReference type="EC" id="2.4.-.-" evidence="1"/>
<gene>
    <name evidence="1" type="ORF">QLQ22_13100</name>
</gene>
<dbReference type="EMBL" id="CP126116">
    <property type="protein sequence ID" value="WHZ55666.1"/>
    <property type="molecule type" value="Genomic_DNA"/>
</dbReference>
<dbReference type="Proteomes" id="UP001226091">
    <property type="component" value="Chromosome"/>
</dbReference>
<proteinExistence type="predicted"/>
<accession>A0ACD4R5E8</accession>
<keyword evidence="2" id="KW-1185">Reference proteome</keyword>
<reference evidence="2" key="1">
    <citation type="journal article" date="2025" name="Aquaculture">
        <title>Assessment of the bioflocculant production and safety properties of Metabacillus hrfriensis sp. nov. based on phenotypic and whole-genome sequencing analysis.</title>
        <authorList>
            <person name="Zhang R."/>
            <person name="Zhao Z."/>
            <person name="Luo L."/>
            <person name="Wang S."/>
            <person name="Guo K."/>
            <person name="Xu W."/>
        </authorList>
    </citation>
    <scope>NUCLEOTIDE SEQUENCE [LARGE SCALE GENOMIC DNA]</scope>
    <source>
        <strain evidence="2">CT-WN-B3</strain>
    </source>
</reference>
<keyword evidence="1" id="KW-0328">Glycosyltransferase</keyword>